<gene>
    <name evidence="2" type="ORF">IC620_01365</name>
</gene>
<evidence type="ECO:0000259" key="1">
    <source>
        <dbReference type="PROSITE" id="PS51725"/>
    </source>
</evidence>
<dbReference type="EMBL" id="JACXAH010000002">
    <property type="protein sequence ID" value="MBD1371010.1"/>
    <property type="molecule type" value="Genomic_DNA"/>
</dbReference>
<dbReference type="InterPro" id="IPR011008">
    <property type="entry name" value="Dimeric_a/b-barrel"/>
</dbReference>
<keyword evidence="2" id="KW-0503">Monooxygenase</keyword>
<protein>
    <submittedName>
        <fullName evidence="2">Antibiotic biosynthesis monooxygenase</fullName>
    </submittedName>
</protein>
<dbReference type="Pfam" id="PF03992">
    <property type="entry name" value="ABM"/>
    <property type="match status" value="1"/>
</dbReference>
<dbReference type="InterPro" id="IPR007138">
    <property type="entry name" value="ABM_dom"/>
</dbReference>
<organism evidence="2 3">
    <name type="scientific">Polycladospora coralii</name>
    <dbReference type="NCBI Taxonomy" id="2771432"/>
    <lineage>
        <taxon>Bacteria</taxon>
        <taxon>Bacillati</taxon>
        <taxon>Bacillota</taxon>
        <taxon>Bacilli</taxon>
        <taxon>Bacillales</taxon>
        <taxon>Thermoactinomycetaceae</taxon>
        <taxon>Polycladospora</taxon>
    </lineage>
</organism>
<evidence type="ECO:0000313" key="2">
    <source>
        <dbReference type="EMBL" id="MBD1371010.1"/>
    </source>
</evidence>
<feature type="domain" description="ABM" evidence="1">
    <location>
        <begin position="2"/>
        <end position="92"/>
    </location>
</feature>
<dbReference type="Gene3D" id="3.30.70.100">
    <property type="match status" value="1"/>
</dbReference>
<dbReference type="GO" id="GO:0004497">
    <property type="term" value="F:monooxygenase activity"/>
    <property type="evidence" value="ECO:0007669"/>
    <property type="project" value="UniProtKB-KW"/>
</dbReference>
<keyword evidence="2" id="KW-0560">Oxidoreductase</keyword>
<comment type="caution">
    <text evidence="2">The sequence shown here is derived from an EMBL/GenBank/DDBJ whole genome shotgun (WGS) entry which is preliminary data.</text>
</comment>
<evidence type="ECO:0000313" key="3">
    <source>
        <dbReference type="Proteomes" id="UP000661691"/>
    </source>
</evidence>
<reference evidence="2" key="1">
    <citation type="submission" date="2020-09" db="EMBL/GenBank/DDBJ databases">
        <title>A novel bacterium of genus Hazenella, isolated from South China Sea.</title>
        <authorList>
            <person name="Huang H."/>
            <person name="Mo K."/>
            <person name="Hu Y."/>
        </authorList>
    </citation>
    <scope>NUCLEOTIDE SEQUENCE</scope>
    <source>
        <strain evidence="2">IB182357</strain>
    </source>
</reference>
<name>A0A926RSD8_9BACL</name>
<accession>A0A926RSD8</accession>
<dbReference type="InterPro" id="IPR050404">
    <property type="entry name" value="Heme-degrading_MO"/>
</dbReference>
<dbReference type="RefSeq" id="WP_191139091.1">
    <property type="nucleotide sequence ID" value="NZ_JACXAG020000002.1"/>
</dbReference>
<dbReference type="SUPFAM" id="SSF54909">
    <property type="entry name" value="Dimeric alpha+beta barrel"/>
    <property type="match status" value="1"/>
</dbReference>
<proteinExistence type="predicted"/>
<dbReference type="Proteomes" id="UP000661691">
    <property type="component" value="Unassembled WGS sequence"/>
</dbReference>
<dbReference type="PANTHER" id="PTHR34474">
    <property type="entry name" value="SIGNAL TRANSDUCTION PROTEIN TRAP"/>
    <property type="match status" value="1"/>
</dbReference>
<dbReference type="PROSITE" id="PS51725">
    <property type="entry name" value="ABM"/>
    <property type="match status" value="1"/>
</dbReference>
<dbReference type="PANTHER" id="PTHR34474:SF1">
    <property type="entry name" value="HEME-DEGRADING MONOOXYGENASE HMOA"/>
    <property type="match status" value="1"/>
</dbReference>
<sequence length="106" mass="12649">MYVQIKKIKVTEGNAELFVQRFSKEGIIEKQDGFVDLQVMVKKTRKEEEVIIMVRWESYDLWKKWETSEEHLAGHRANRGKPKQDYVISSENAYYDLKVNKKHSSR</sequence>
<keyword evidence="3" id="KW-1185">Reference proteome</keyword>
<dbReference type="AlphaFoldDB" id="A0A926RSD8"/>